<accession>A0A314UBE7</accession>
<evidence type="ECO:0000313" key="2">
    <source>
        <dbReference type="EMBL" id="PQM34743.1"/>
    </source>
</evidence>
<feature type="region of interest" description="Disordered" evidence="1">
    <location>
        <begin position="1"/>
        <end position="29"/>
    </location>
</feature>
<protein>
    <submittedName>
        <fullName evidence="2">Uncharacterized protein</fullName>
    </submittedName>
</protein>
<reference evidence="2 3" key="1">
    <citation type="submission" date="2018-02" db="EMBL/GenBank/DDBJ databases">
        <title>Draft genome of wild Prunus yedoensis var. nudiflora.</title>
        <authorList>
            <person name="Baek S."/>
            <person name="Kim J.-H."/>
            <person name="Choi K."/>
            <person name="Kim G.-B."/>
            <person name="Cho A."/>
            <person name="Jang H."/>
            <person name="Shin C.-H."/>
            <person name="Yu H.-J."/>
            <person name="Mun J.-H."/>
        </authorList>
    </citation>
    <scope>NUCLEOTIDE SEQUENCE [LARGE SCALE GENOMIC DNA]</scope>
    <source>
        <strain evidence="3">cv. Jeju island</strain>
        <tissue evidence="2">Leaf</tissue>
    </source>
</reference>
<evidence type="ECO:0000313" key="3">
    <source>
        <dbReference type="Proteomes" id="UP000250321"/>
    </source>
</evidence>
<proteinExistence type="predicted"/>
<comment type="caution">
    <text evidence="2">The sequence shown here is derived from an EMBL/GenBank/DDBJ whole genome shotgun (WGS) entry which is preliminary data.</text>
</comment>
<sequence>MNTDIAKKQVGGEMVADEPAVEKDEANEGAADKAEANIMEQVAKVDEHLAEVDE</sequence>
<gene>
    <name evidence="2" type="ORF">Pyn_13452</name>
</gene>
<keyword evidence="3" id="KW-1185">Reference proteome</keyword>
<dbReference type="Proteomes" id="UP000250321">
    <property type="component" value="Unassembled WGS sequence"/>
</dbReference>
<organism evidence="2 3">
    <name type="scientific">Prunus yedoensis var. nudiflora</name>
    <dbReference type="NCBI Taxonomy" id="2094558"/>
    <lineage>
        <taxon>Eukaryota</taxon>
        <taxon>Viridiplantae</taxon>
        <taxon>Streptophyta</taxon>
        <taxon>Embryophyta</taxon>
        <taxon>Tracheophyta</taxon>
        <taxon>Spermatophyta</taxon>
        <taxon>Magnoliopsida</taxon>
        <taxon>eudicotyledons</taxon>
        <taxon>Gunneridae</taxon>
        <taxon>Pentapetalae</taxon>
        <taxon>rosids</taxon>
        <taxon>fabids</taxon>
        <taxon>Rosales</taxon>
        <taxon>Rosaceae</taxon>
        <taxon>Amygdaloideae</taxon>
        <taxon>Amygdaleae</taxon>
        <taxon>Prunus</taxon>
    </lineage>
</organism>
<name>A0A314UBE7_PRUYE</name>
<evidence type="ECO:0000256" key="1">
    <source>
        <dbReference type="SAM" id="MobiDB-lite"/>
    </source>
</evidence>
<feature type="compositionally biased region" description="Basic and acidic residues" evidence="1">
    <location>
        <begin position="20"/>
        <end position="29"/>
    </location>
</feature>
<dbReference type="AlphaFoldDB" id="A0A314UBE7"/>
<dbReference type="EMBL" id="PJQY01003762">
    <property type="protein sequence ID" value="PQM34743.1"/>
    <property type="molecule type" value="Genomic_DNA"/>
</dbReference>